<comment type="caution">
    <text evidence="1">The sequence shown here is derived from an EMBL/GenBank/DDBJ whole genome shotgun (WGS) entry which is preliminary data.</text>
</comment>
<protein>
    <submittedName>
        <fullName evidence="1">Uncharacterized protein</fullName>
    </submittedName>
</protein>
<accession>A0ABR6PVW9</accession>
<proteinExistence type="predicted"/>
<dbReference type="EMBL" id="JACHKS010000001">
    <property type="protein sequence ID" value="MBB6329843.1"/>
    <property type="molecule type" value="Genomic_DNA"/>
</dbReference>
<name>A0ABR6PVW9_9FLAO</name>
<dbReference type="Proteomes" id="UP000587367">
    <property type="component" value="Unassembled WGS sequence"/>
</dbReference>
<sequence>MISRITQIEGDWDLFYSHRFHRLAQMIECNFDELIGFILFVKLV</sequence>
<organism evidence="1 2">
    <name type="scientific">Chryseobacterium sediminis</name>
    <dbReference type="NCBI Taxonomy" id="1679494"/>
    <lineage>
        <taxon>Bacteria</taxon>
        <taxon>Pseudomonadati</taxon>
        <taxon>Bacteroidota</taxon>
        <taxon>Flavobacteriia</taxon>
        <taxon>Flavobacteriales</taxon>
        <taxon>Weeksellaceae</taxon>
        <taxon>Chryseobacterium group</taxon>
        <taxon>Chryseobacterium</taxon>
    </lineage>
</organism>
<gene>
    <name evidence="1" type="ORF">HNP24_000793</name>
</gene>
<evidence type="ECO:0000313" key="1">
    <source>
        <dbReference type="EMBL" id="MBB6329843.1"/>
    </source>
</evidence>
<evidence type="ECO:0000313" key="2">
    <source>
        <dbReference type="Proteomes" id="UP000587367"/>
    </source>
</evidence>
<reference evidence="1 2" key="1">
    <citation type="submission" date="2020-08" db="EMBL/GenBank/DDBJ databases">
        <title>Functional genomics of gut bacteria from endangered species of beetles.</title>
        <authorList>
            <person name="Carlos-Shanley C."/>
        </authorList>
    </citation>
    <scope>NUCLEOTIDE SEQUENCE [LARGE SCALE GENOMIC DNA]</scope>
    <source>
        <strain evidence="1 2">S00068</strain>
    </source>
</reference>
<keyword evidence="2" id="KW-1185">Reference proteome</keyword>